<organism evidence="1 2">
    <name type="scientific">Melittangium boletus DSM 14713</name>
    <dbReference type="NCBI Taxonomy" id="1294270"/>
    <lineage>
        <taxon>Bacteria</taxon>
        <taxon>Pseudomonadati</taxon>
        <taxon>Myxococcota</taxon>
        <taxon>Myxococcia</taxon>
        <taxon>Myxococcales</taxon>
        <taxon>Cystobacterineae</taxon>
        <taxon>Archangiaceae</taxon>
        <taxon>Melittangium</taxon>
    </lineage>
</organism>
<proteinExistence type="predicted"/>
<evidence type="ECO:0000313" key="1">
    <source>
        <dbReference type="EMBL" id="ATB28772.1"/>
    </source>
</evidence>
<reference evidence="1 2" key="1">
    <citation type="submission" date="2017-06" db="EMBL/GenBank/DDBJ databases">
        <authorList>
            <person name="Kim H.J."/>
            <person name="Triplett B.A."/>
        </authorList>
    </citation>
    <scope>NUCLEOTIDE SEQUENCE [LARGE SCALE GENOMIC DNA]</scope>
    <source>
        <strain evidence="1 2">DSM 14713</strain>
    </source>
</reference>
<evidence type="ECO:0000313" key="2">
    <source>
        <dbReference type="Proteomes" id="UP000217289"/>
    </source>
</evidence>
<dbReference type="KEGG" id="mbd:MEBOL_002221"/>
<protein>
    <submittedName>
        <fullName evidence="1">Uncharacterized protein</fullName>
    </submittedName>
</protein>
<sequence>MLPEMCTVGQRYNPEVLLACLGSRRTATVIGTPSFATGRR</sequence>
<accession>A0A250IC71</accession>
<name>A0A250IC71_9BACT</name>
<gene>
    <name evidence="1" type="ORF">MEBOL_002221</name>
</gene>
<dbReference type="EMBL" id="CP022163">
    <property type="protein sequence ID" value="ATB28772.1"/>
    <property type="molecule type" value="Genomic_DNA"/>
</dbReference>
<dbReference type="AlphaFoldDB" id="A0A250IC71"/>
<dbReference type="Proteomes" id="UP000217289">
    <property type="component" value="Chromosome"/>
</dbReference>
<keyword evidence="2" id="KW-1185">Reference proteome</keyword>